<dbReference type="Gene3D" id="2.130.10.10">
    <property type="entry name" value="YVTN repeat-like/Quinoprotein amine dehydrogenase"/>
    <property type="match status" value="1"/>
</dbReference>
<evidence type="ECO:0000256" key="3">
    <source>
        <dbReference type="PROSITE-ProRule" id="PRU00221"/>
    </source>
</evidence>
<dbReference type="GO" id="GO:0071013">
    <property type="term" value="C:catalytic step 2 spliceosome"/>
    <property type="evidence" value="ECO:0007669"/>
    <property type="project" value="TreeGrafter"/>
</dbReference>
<evidence type="ECO:0000256" key="1">
    <source>
        <dbReference type="ARBA" id="ARBA00022574"/>
    </source>
</evidence>
<dbReference type="PROSITE" id="PS50082">
    <property type="entry name" value="WD_REPEATS_2"/>
    <property type="match status" value="1"/>
</dbReference>
<dbReference type="PANTHER" id="PTHR44006:SF1">
    <property type="entry name" value="U5 SMALL NUCLEAR RIBONUCLEOPROTEIN 40 KDA PROTEIN"/>
    <property type="match status" value="1"/>
</dbReference>
<dbReference type="GO" id="GO:0003723">
    <property type="term" value="F:RNA binding"/>
    <property type="evidence" value="ECO:0007669"/>
    <property type="project" value="TreeGrafter"/>
</dbReference>
<protein>
    <submittedName>
        <fullName evidence="4">Uncharacterized protein</fullName>
    </submittedName>
</protein>
<dbReference type="InterPro" id="IPR036322">
    <property type="entry name" value="WD40_repeat_dom_sf"/>
</dbReference>
<dbReference type="PANTHER" id="PTHR44006">
    <property type="entry name" value="U5 SMALL NUCLEAR RIBONUCLEOPROTEIN 40 KDA PROTEIN"/>
    <property type="match status" value="1"/>
</dbReference>
<dbReference type="SMART" id="SM00320">
    <property type="entry name" value="WD40"/>
    <property type="match status" value="1"/>
</dbReference>
<reference evidence="4" key="2">
    <citation type="submission" date="2025-09" db="UniProtKB">
        <authorList>
            <consortium name="Ensembl"/>
        </authorList>
    </citation>
    <scope>IDENTIFICATION</scope>
</reference>
<dbReference type="InterPro" id="IPR001680">
    <property type="entry name" value="WD40_rpt"/>
</dbReference>
<evidence type="ECO:0000313" key="5">
    <source>
        <dbReference type="Proteomes" id="UP000694569"/>
    </source>
</evidence>
<dbReference type="InterPro" id="IPR019775">
    <property type="entry name" value="WD40_repeat_CS"/>
</dbReference>
<feature type="repeat" description="WD" evidence="3">
    <location>
        <begin position="99"/>
        <end position="116"/>
    </location>
</feature>
<accession>A0A8C5WGP4</accession>
<dbReference type="AlphaFoldDB" id="A0A8C5WGP4"/>
<dbReference type="SUPFAM" id="SSF50978">
    <property type="entry name" value="WD40 repeat-like"/>
    <property type="match status" value="1"/>
</dbReference>
<keyword evidence="5" id="KW-1185">Reference proteome</keyword>
<dbReference type="PROSITE" id="PS00678">
    <property type="entry name" value="WD_REPEATS_1"/>
    <property type="match status" value="1"/>
</dbReference>
<dbReference type="Proteomes" id="UP000694569">
    <property type="component" value="Unplaced"/>
</dbReference>
<name>A0A8C5WGP4_9ANUR</name>
<evidence type="ECO:0000313" key="4">
    <source>
        <dbReference type="Ensembl" id="ENSLLEP00000036865.1"/>
    </source>
</evidence>
<dbReference type="InterPro" id="IPR015943">
    <property type="entry name" value="WD40/YVTN_repeat-like_dom_sf"/>
</dbReference>
<organism evidence="4 5">
    <name type="scientific">Leptobrachium leishanense</name>
    <name type="common">Leishan spiny toad</name>
    <dbReference type="NCBI Taxonomy" id="445787"/>
    <lineage>
        <taxon>Eukaryota</taxon>
        <taxon>Metazoa</taxon>
        <taxon>Chordata</taxon>
        <taxon>Craniata</taxon>
        <taxon>Vertebrata</taxon>
        <taxon>Euteleostomi</taxon>
        <taxon>Amphibia</taxon>
        <taxon>Batrachia</taxon>
        <taxon>Anura</taxon>
        <taxon>Pelobatoidea</taxon>
        <taxon>Megophryidae</taxon>
        <taxon>Leptobrachium</taxon>
    </lineage>
</organism>
<sequence length="144" mass="15890">MIEPNKRKGLELVPVPAKKSRNEVPVASVTGPPRTSSLQAPIMLLSGHEGEVYCSKFHPNGLTLWSSYGTSLQYRWNEAAKGTHTSFVNSCYPARRGPQFICTGSDDGTVKLWDFRKKASVCGDGVTLNAQVDVMYRILVVLIY</sequence>
<proteinExistence type="predicted"/>
<evidence type="ECO:0000256" key="2">
    <source>
        <dbReference type="ARBA" id="ARBA00022737"/>
    </source>
</evidence>
<reference evidence="4" key="1">
    <citation type="submission" date="2025-08" db="UniProtKB">
        <authorList>
            <consortium name="Ensembl"/>
        </authorList>
    </citation>
    <scope>IDENTIFICATION</scope>
</reference>
<dbReference type="Pfam" id="PF00400">
    <property type="entry name" value="WD40"/>
    <property type="match status" value="2"/>
</dbReference>
<dbReference type="InterPro" id="IPR052234">
    <property type="entry name" value="U5_snRNP_Component"/>
</dbReference>
<dbReference type="OrthoDB" id="1068471at2759"/>
<keyword evidence="1 3" id="KW-0853">WD repeat</keyword>
<keyword evidence="2" id="KW-0677">Repeat</keyword>
<dbReference type="Ensembl" id="ENSLLET00000038288.1">
    <property type="protein sequence ID" value="ENSLLEP00000036865.1"/>
    <property type="gene ID" value="ENSLLEG00000023290.1"/>
</dbReference>